<name>A0A1X7HL05_9PROT</name>
<sequence length="496" mass="52749">MADSDRGAQPRAPVRTSPEGAEPPRTVFDKIWDAHRIRTLEDGRDLVFVDRHVLQETTSAQAFAGLARAGRRVRHPELTIATQDHILSTVPGRDETTNPDGRELLGLMRSNAGRHGIRHFGLDDPGQGIVHVIAPESGFALPGSLLACGDSHTSTVGGLGALGIGVGTSEVEHVLATQTLALTRPRPMRVRFEGARGPGVTAKDLILYMIGALGVAAGRGCAVEYAGAAVRALPVEARLTLCNMSIEFGARLGLVAPDDATAAYVSGRPFAPRGADFERAREEWRALISDEHAAFDRDEVIDCDRVAPQITWGTSPQDVAGVDGVVPDPAGFADARRRDLAAEALRYMGLEPGMPLEGLPIDVAFIGSCTNGRLSDLEAAAEVVRGRRVAPSVWALVVPGSQAVRRAAEARGLHRVFQDAGFEWREAGCSMCVSINEDVVPTGARCLATSNRNFENRQGRGSRTHLASPATVAAAALAGRVTDVRRTEVFAGEARP</sequence>
<evidence type="ECO:0000256" key="2">
    <source>
        <dbReference type="ARBA" id="ARBA00001966"/>
    </source>
</evidence>
<evidence type="ECO:0000256" key="3">
    <source>
        <dbReference type="ARBA" id="ARBA00002695"/>
    </source>
</evidence>
<evidence type="ECO:0000256" key="14">
    <source>
        <dbReference type="ARBA" id="ARBA00023304"/>
    </source>
</evidence>
<evidence type="ECO:0000256" key="12">
    <source>
        <dbReference type="ARBA" id="ARBA00023014"/>
    </source>
</evidence>
<evidence type="ECO:0000256" key="4">
    <source>
        <dbReference type="ARBA" id="ARBA00004729"/>
    </source>
</evidence>
<comment type="catalytic activity">
    <reaction evidence="1">
        <text>(2R,3S)-3-isopropylmalate = (2S)-2-isopropylmalate</text>
        <dbReference type="Rhea" id="RHEA:32287"/>
        <dbReference type="ChEBI" id="CHEBI:1178"/>
        <dbReference type="ChEBI" id="CHEBI:35121"/>
        <dbReference type="EC" id="4.2.1.33"/>
    </reaction>
</comment>
<dbReference type="OrthoDB" id="9802769at2"/>
<reference evidence="17 18" key="1">
    <citation type="submission" date="2017-04" db="EMBL/GenBank/DDBJ databases">
        <authorList>
            <person name="Afonso C.L."/>
            <person name="Miller P.J."/>
            <person name="Scott M.A."/>
            <person name="Spackman E."/>
            <person name="Goraichik I."/>
            <person name="Dimitrov K.M."/>
            <person name="Suarez D.L."/>
            <person name="Swayne D.E."/>
        </authorList>
    </citation>
    <scope>NUCLEOTIDE SEQUENCE [LARGE SCALE GENOMIC DNA]</scope>
    <source>
        <strain evidence="17 18">A2P</strain>
    </source>
</reference>
<proteinExistence type="predicted"/>
<organism evidence="17 18">
    <name type="scientific">Azospirillum oryzae</name>
    <dbReference type="NCBI Taxonomy" id="286727"/>
    <lineage>
        <taxon>Bacteria</taxon>
        <taxon>Pseudomonadati</taxon>
        <taxon>Pseudomonadota</taxon>
        <taxon>Alphaproteobacteria</taxon>
        <taxon>Rhodospirillales</taxon>
        <taxon>Azospirillaceae</taxon>
        <taxon>Azospirillum</taxon>
    </lineage>
</organism>
<evidence type="ECO:0000256" key="8">
    <source>
        <dbReference type="ARBA" id="ARBA00022485"/>
    </source>
</evidence>
<evidence type="ECO:0000313" key="18">
    <source>
        <dbReference type="Proteomes" id="UP000192936"/>
    </source>
</evidence>
<dbReference type="PANTHER" id="PTHR43822:SF9">
    <property type="entry name" value="3-ISOPROPYLMALATE DEHYDRATASE"/>
    <property type="match status" value="1"/>
</dbReference>
<evidence type="ECO:0000256" key="11">
    <source>
        <dbReference type="ARBA" id="ARBA00023004"/>
    </source>
</evidence>
<dbReference type="STRING" id="286727.SAMN02982917_6458"/>
<dbReference type="NCBIfam" id="TIGR00170">
    <property type="entry name" value="leuC"/>
    <property type="match status" value="1"/>
</dbReference>
<keyword evidence="14" id="KW-0100">Branched-chain amino acid biosynthesis</keyword>
<keyword evidence="9" id="KW-0028">Amino-acid biosynthesis</keyword>
<dbReference type="GO" id="GO:0009098">
    <property type="term" value="P:L-leucine biosynthetic process"/>
    <property type="evidence" value="ECO:0007669"/>
    <property type="project" value="UniProtKB-UniPathway"/>
</dbReference>
<dbReference type="InterPro" id="IPR001030">
    <property type="entry name" value="Acoase/IPM_deHydtase_lsu_aba"/>
</dbReference>
<dbReference type="InterPro" id="IPR015931">
    <property type="entry name" value="Acnase/IPM_dHydase_lsu_aba_1/3"/>
</dbReference>
<dbReference type="PROSITE" id="PS00450">
    <property type="entry name" value="ACONITASE_1"/>
    <property type="match status" value="1"/>
</dbReference>
<evidence type="ECO:0000256" key="9">
    <source>
        <dbReference type="ARBA" id="ARBA00022605"/>
    </source>
</evidence>
<evidence type="ECO:0000256" key="7">
    <source>
        <dbReference type="ARBA" id="ARBA00022430"/>
    </source>
</evidence>
<dbReference type="EMBL" id="FXAK01000009">
    <property type="protein sequence ID" value="SMF88610.1"/>
    <property type="molecule type" value="Genomic_DNA"/>
</dbReference>
<dbReference type="Proteomes" id="UP000192936">
    <property type="component" value="Unassembled WGS sequence"/>
</dbReference>
<comment type="cofactor">
    <cofactor evidence="2">
        <name>[4Fe-4S] cluster</name>
        <dbReference type="ChEBI" id="CHEBI:49883"/>
    </cofactor>
</comment>
<keyword evidence="10" id="KW-0479">Metal-binding</keyword>
<gene>
    <name evidence="17" type="ORF">SAMN02982917_6458</name>
</gene>
<evidence type="ECO:0000256" key="5">
    <source>
        <dbReference type="ARBA" id="ARBA00011271"/>
    </source>
</evidence>
<dbReference type="GO" id="GO:0046872">
    <property type="term" value="F:metal ion binding"/>
    <property type="evidence" value="ECO:0007669"/>
    <property type="project" value="UniProtKB-KW"/>
</dbReference>
<evidence type="ECO:0000256" key="10">
    <source>
        <dbReference type="ARBA" id="ARBA00022723"/>
    </source>
</evidence>
<keyword evidence="7" id="KW-0432">Leucine biosynthesis</keyword>
<evidence type="ECO:0000259" key="16">
    <source>
        <dbReference type="Pfam" id="PF00330"/>
    </source>
</evidence>
<protein>
    <recommendedName>
        <fullName evidence="6">3-isopropylmalate dehydratase</fullName>
        <ecNumber evidence="6">4.2.1.33</ecNumber>
    </recommendedName>
</protein>
<keyword evidence="8" id="KW-0004">4Fe-4S</keyword>
<accession>A0A1X7HL05</accession>
<dbReference type="Gene3D" id="3.30.499.10">
    <property type="entry name" value="Aconitase, domain 3"/>
    <property type="match status" value="2"/>
</dbReference>
<dbReference type="AlphaFoldDB" id="A0A1X7HL05"/>
<dbReference type="PANTHER" id="PTHR43822">
    <property type="entry name" value="HOMOACONITASE, MITOCHONDRIAL-RELATED"/>
    <property type="match status" value="1"/>
</dbReference>
<feature type="region of interest" description="Disordered" evidence="15">
    <location>
        <begin position="1"/>
        <end position="24"/>
    </location>
</feature>
<dbReference type="SUPFAM" id="SSF53732">
    <property type="entry name" value="Aconitase iron-sulfur domain"/>
    <property type="match status" value="1"/>
</dbReference>
<dbReference type="RefSeq" id="WP_085091303.1">
    <property type="nucleotide sequence ID" value="NZ_FXAK01000009.1"/>
</dbReference>
<evidence type="ECO:0000256" key="1">
    <source>
        <dbReference type="ARBA" id="ARBA00000491"/>
    </source>
</evidence>
<dbReference type="PRINTS" id="PR00415">
    <property type="entry name" value="ACONITASE"/>
</dbReference>
<evidence type="ECO:0000256" key="15">
    <source>
        <dbReference type="SAM" id="MobiDB-lite"/>
    </source>
</evidence>
<dbReference type="EC" id="4.2.1.33" evidence="6"/>
<dbReference type="Pfam" id="PF00330">
    <property type="entry name" value="Aconitase"/>
    <property type="match status" value="1"/>
</dbReference>
<evidence type="ECO:0000256" key="13">
    <source>
        <dbReference type="ARBA" id="ARBA00023239"/>
    </source>
</evidence>
<dbReference type="InterPro" id="IPR004430">
    <property type="entry name" value="3-IsopropMal_deHydase_lsu"/>
</dbReference>
<comment type="subunit">
    <text evidence="5">Heterodimer of LeuC and LeuD.</text>
</comment>
<feature type="domain" description="Aconitase/3-isopropylmalate dehydratase large subunit alpha/beta/alpha" evidence="16">
    <location>
        <begin position="29"/>
        <end position="479"/>
    </location>
</feature>
<dbReference type="GO" id="GO:0003861">
    <property type="term" value="F:3-isopropylmalate dehydratase activity"/>
    <property type="evidence" value="ECO:0007669"/>
    <property type="project" value="UniProtKB-EC"/>
</dbReference>
<comment type="pathway">
    <text evidence="4">Amino-acid biosynthesis; L-leucine biosynthesis; L-leucine from 3-methyl-2-oxobutanoate: step 2/4.</text>
</comment>
<dbReference type="InterPro" id="IPR036008">
    <property type="entry name" value="Aconitase_4Fe-4S_dom"/>
</dbReference>
<dbReference type="GO" id="GO:0051539">
    <property type="term" value="F:4 iron, 4 sulfur cluster binding"/>
    <property type="evidence" value="ECO:0007669"/>
    <property type="project" value="UniProtKB-KW"/>
</dbReference>
<comment type="function">
    <text evidence="3">Catalyzes the isomerization between 2-isopropylmalate and 3-isopropylmalate, via the formation of 2-isopropylmaleate.</text>
</comment>
<keyword evidence="12" id="KW-0411">Iron-sulfur</keyword>
<keyword evidence="11" id="KW-0408">Iron</keyword>
<dbReference type="NCBIfam" id="NF004016">
    <property type="entry name" value="PRK05478.1"/>
    <property type="match status" value="1"/>
</dbReference>
<dbReference type="InterPro" id="IPR018136">
    <property type="entry name" value="Aconitase_4Fe-4S_BS"/>
</dbReference>
<keyword evidence="13" id="KW-0456">Lyase</keyword>
<dbReference type="InterPro" id="IPR050067">
    <property type="entry name" value="IPM_dehydratase_rel_enz"/>
</dbReference>
<evidence type="ECO:0000256" key="6">
    <source>
        <dbReference type="ARBA" id="ARBA00011998"/>
    </source>
</evidence>
<dbReference type="NCBIfam" id="NF009116">
    <property type="entry name" value="PRK12466.1"/>
    <property type="match status" value="1"/>
</dbReference>
<dbReference type="UniPathway" id="UPA00048">
    <property type="reaction ID" value="UER00071"/>
</dbReference>
<evidence type="ECO:0000313" key="17">
    <source>
        <dbReference type="EMBL" id="SMF88610.1"/>
    </source>
</evidence>